<dbReference type="SUPFAM" id="SSF56925">
    <property type="entry name" value="OMPA-like"/>
    <property type="match status" value="1"/>
</dbReference>
<dbReference type="InterPro" id="IPR011250">
    <property type="entry name" value="OMP/PagP_B-barrel"/>
</dbReference>
<organism evidence="1 2">
    <name type="scientific">Algoriphagus lacus</name>
    <dbReference type="NCBI Taxonomy" id="2056311"/>
    <lineage>
        <taxon>Bacteria</taxon>
        <taxon>Pseudomonadati</taxon>
        <taxon>Bacteroidota</taxon>
        <taxon>Cytophagia</taxon>
        <taxon>Cytophagales</taxon>
        <taxon>Cyclobacteriaceae</taxon>
        <taxon>Algoriphagus</taxon>
    </lineage>
</organism>
<evidence type="ECO:0000313" key="2">
    <source>
        <dbReference type="Proteomes" id="UP000283522"/>
    </source>
</evidence>
<name>A0A418PNV2_9BACT</name>
<comment type="caution">
    <text evidence="1">The sequence shown here is derived from an EMBL/GenBank/DDBJ whole genome shotgun (WGS) entry which is preliminary data.</text>
</comment>
<dbReference type="Gene3D" id="2.40.160.20">
    <property type="match status" value="1"/>
</dbReference>
<gene>
    <name evidence="1" type="ORF">D0X99_15215</name>
</gene>
<dbReference type="RefSeq" id="WP_119478709.1">
    <property type="nucleotide sequence ID" value="NZ_QXML01000008.1"/>
</dbReference>
<evidence type="ECO:0000313" key="1">
    <source>
        <dbReference type="EMBL" id="RIW13594.1"/>
    </source>
</evidence>
<sequence>MNKSFLLGLYLWIGSFGFCFSQTFSQKASQLDWAAVQASDGESSDFILARDGKKVLGKILRGYNQTNYDQIQFESNGSQTTYLPKDILGFGLNNGQIFHSRPVAKLEGDFFVQIIISGPIELSFYKGRFFIDNGIENVELEAFYAKKEVNGNQIQKKSRPFFMYLKKYMEDDCGVPLYPEIDKMPFNELALIRILTNYFSCTGANYTIHVEGVPFVRISPTLGFGLSQYSIFQETQFEERKDQLDNNFGYSGFIGVRFHEFRWTPRLSTEVRLEYTLFNTQVLSSFDGPQVRRTGSEDLNETSIYVPLSFSYDLIKNNFLEVYTGVSFGYLNYKVELANGKLDEKILVRNETTVYEKSYTRLKGKNFIPGLKVGANFSLYKGLNAFAELEANRQITYYQFVLDDYPSIPEYSRNKISLRLGFEF</sequence>
<dbReference type="AlphaFoldDB" id="A0A418PNV2"/>
<protein>
    <submittedName>
        <fullName evidence="1">Uncharacterized protein</fullName>
    </submittedName>
</protein>
<reference evidence="1 2" key="1">
    <citation type="submission" date="2018-09" db="EMBL/GenBank/DDBJ databases">
        <authorList>
            <person name="Wang X."/>
            <person name="Du Z."/>
        </authorList>
    </citation>
    <scope>NUCLEOTIDE SEQUENCE [LARGE SCALE GENOMIC DNA]</scope>
    <source>
        <strain evidence="1 2">N3</strain>
    </source>
</reference>
<keyword evidence="2" id="KW-1185">Reference proteome</keyword>
<dbReference type="OrthoDB" id="836802at2"/>
<proteinExistence type="predicted"/>
<accession>A0A418PNV2</accession>
<dbReference type="EMBL" id="QXML01000008">
    <property type="protein sequence ID" value="RIW13594.1"/>
    <property type="molecule type" value="Genomic_DNA"/>
</dbReference>
<dbReference type="Proteomes" id="UP000283522">
    <property type="component" value="Unassembled WGS sequence"/>
</dbReference>